<dbReference type="Proteomes" id="UP001596390">
    <property type="component" value="Unassembled WGS sequence"/>
</dbReference>
<organism evidence="2 3">
    <name type="scientific">Halorubrum yunnanense</name>
    <dbReference type="NCBI Taxonomy" id="1526162"/>
    <lineage>
        <taxon>Archaea</taxon>
        <taxon>Methanobacteriati</taxon>
        <taxon>Methanobacteriota</taxon>
        <taxon>Stenosarchaea group</taxon>
        <taxon>Halobacteria</taxon>
        <taxon>Halobacteriales</taxon>
        <taxon>Haloferacaceae</taxon>
        <taxon>Halorubrum</taxon>
    </lineage>
</organism>
<evidence type="ECO:0000313" key="2">
    <source>
        <dbReference type="EMBL" id="MFC7188106.1"/>
    </source>
</evidence>
<keyword evidence="1" id="KW-1133">Transmembrane helix</keyword>
<evidence type="ECO:0000313" key="3">
    <source>
        <dbReference type="Proteomes" id="UP001596390"/>
    </source>
</evidence>
<proteinExistence type="predicted"/>
<dbReference type="AlphaFoldDB" id="A0ABD5YFH9"/>
<keyword evidence="1" id="KW-0812">Transmembrane</keyword>
<gene>
    <name evidence="2" type="ORF">ACFQMK_14725</name>
</gene>
<feature type="transmembrane region" description="Helical" evidence="1">
    <location>
        <begin position="43"/>
        <end position="65"/>
    </location>
</feature>
<dbReference type="RefSeq" id="WP_267665556.1">
    <property type="nucleotide sequence ID" value="NZ_JAODIX010000071.1"/>
</dbReference>
<keyword evidence="1" id="KW-0472">Membrane</keyword>
<accession>A0ABD5YFH9</accession>
<protein>
    <submittedName>
        <fullName evidence="2">Uncharacterized protein</fullName>
    </submittedName>
</protein>
<reference evidence="2 3" key="1">
    <citation type="journal article" date="2019" name="Int. J. Syst. Evol. Microbiol.">
        <title>The Global Catalogue of Microorganisms (GCM) 10K type strain sequencing project: providing services to taxonomists for standard genome sequencing and annotation.</title>
        <authorList>
            <consortium name="The Broad Institute Genomics Platform"/>
            <consortium name="The Broad Institute Genome Sequencing Center for Infectious Disease"/>
            <person name="Wu L."/>
            <person name="Ma J."/>
        </authorList>
    </citation>
    <scope>NUCLEOTIDE SEQUENCE [LARGE SCALE GENOMIC DNA]</scope>
    <source>
        <strain evidence="2 3">Q85</strain>
    </source>
</reference>
<feature type="transmembrane region" description="Helical" evidence="1">
    <location>
        <begin position="12"/>
        <end position="37"/>
    </location>
</feature>
<evidence type="ECO:0000256" key="1">
    <source>
        <dbReference type="SAM" id="Phobius"/>
    </source>
</evidence>
<sequence>MQHTIHSTQQPPISPITAILLLGGYLLLVASAAVPLTVHLPPFLASLAICTFSVVPLVILLALAVSRSA</sequence>
<keyword evidence="3" id="KW-1185">Reference proteome</keyword>
<comment type="caution">
    <text evidence="2">The sequence shown here is derived from an EMBL/GenBank/DDBJ whole genome shotgun (WGS) entry which is preliminary data.</text>
</comment>
<name>A0ABD5YFH9_9EURY</name>
<dbReference type="EMBL" id="JBHSZZ010000071">
    <property type="protein sequence ID" value="MFC7188106.1"/>
    <property type="molecule type" value="Genomic_DNA"/>
</dbReference>